<dbReference type="InterPro" id="IPR011545">
    <property type="entry name" value="DEAD/DEAH_box_helicase_dom"/>
</dbReference>
<dbReference type="Pfam" id="PF00270">
    <property type="entry name" value="DEAD"/>
    <property type="match status" value="1"/>
</dbReference>
<protein>
    <recommendedName>
        <fullName evidence="8">Probable DNA 3'-5' helicase RecG</fullName>
    </recommendedName>
</protein>
<dbReference type="InterPro" id="IPR014001">
    <property type="entry name" value="Helicase_ATP-bd"/>
</dbReference>
<keyword evidence="2" id="KW-0227">DNA damage</keyword>
<keyword evidence="7" id="KW-0234">DNA repair</keyword>
<dbReference type="InterPro" id="IPR027417">
    <property type="entry name" value="P-loop_NTPase"/>
</dbReference>
<dbReference type="SUPFAM" id="SSF52540">
    <property type="entry name" value="P-loop containing nucleoside triphosphate hydrolases"/>
    <property type="match status" value="2"/>
</dbReference>
<proteinExistence type="predicted"/>
<evidence type="ECO:0000256" key="6">
    <source>
        <dbReference type="ARBA" id="ARBA00023125"/>
    </source>
</evidence>
<dbReference type="AlphaFoldDB" id="A0A2H0PW17"/>
<name>A0A2H0PW17_9BACT</name>
<dbReference type="InterPro" id="IPR047112">
    <property type="entry name" value="RecG/Mfd"/>
</dbReference>
<evidence type="ECO:0000256" key="4">
    <source>
        <dbReference type="ARBA" id="ARBA00022806"/>
    </source>
</evidence>
<dbReference type="InterPro" id="IPR001650">
    <property type="entry name" value="Helicase_C-like"/>
</dbReference>
<dbReference type="SMART" id="SM00487">
    <property type="entry name" value="DEXDc"/>
    <property type="match status" value="1"/>
</dbReference>
<evidence type="ECO:0000256" key="2">
    <source>
        <dbReference type="ARBA" id="ARBA00022763"/>
    </source>
</evidence>
<dbReference type="PANTHER" id="PTHR47964:SF1">
    <property type="entry name" value="ATP-DEPENDENT DNA HELICASE HOMOLOG RECG, CHLOROPLASTIC"/>
    <property type="match status" value="1"/>
</dbReference>
<dbReference type="Gene3D" id="3.40.50.300">
    <property type="entry name" value="P-loop containing nucleotide triphosphate hydrolases"/>
    <property type="match status" value="2"/>
</dbReference>
<dbReference type="Gene3D" id="2.40.50.140">
    <property type="entry name" value="Nucleic acid-binding proteins"/>
    <property type="match status" value="1"/>
</dbReference>
<evidence type="ECO:0000313" key="11">
    <source>
        <dbReference type="EMBL" id="PIR26251.1"/>
    </source>
</evidence>
<dbReference type="InterPro" id="IPR045562">
    <property type="entry name" value="RecG_dom3_C"/>
</dbReference>
<reference evidence="11 12" key="1">
    <citation type="submission" date="2017-09" db="EMBL/GenBank/DDBJ databases">
        <title>Depth-based differentiation of microbial function through sediment-hosted aquifers and enrichment of novel symbionts in the deep terrestrial subsurface.</title>
        <authorList>
            <person name="Probst A.J."/>
            <person name="Ladd B."/>
            <person name="Jarett J.K."/>
            <person name="Geller-Mcgrath D.E."/>
            <person name="Sieber C.M."/>
            <person name="Emerson J.B."/>
            <person name="Anantharaman K."/>
            <person name="Thomas B.C."/>
            <person name="Malmstrom R."/>
            <person name="Stieglmeier M."/>
            <person name="Klingl A."/>
            <person name="Woyke T."/>
            <person name="Ryan C.M."/>
            <person name="Banfield J.F."/>
        </authorList>
    </citation>
    <scope>NUCLEOTIDE SEQUENCE [LARGE SCALE GENOMIC DNA]</scope>
    <source>
        <strain evidence="11">CG11_big_fil_rev_8_21_14_0_20_43_10</strain>
    </source>
</reference>
<dbReference type="GO" id="GO:0016787">
    <property type="term" value="F:hydrolase activity"/>
    <property type="evidence" value="ECO:0007669"/>
    <property type="project" value="UniProtKB-KW"/>
</dbReference>
<dbReference type="EMBL" id="PCXE01000031">
    <property type="protein sequence ID" value="PIR26251.1"/>
    <property type="molecule type" value="Genomic_DNA"/>
</dbReference>
<dbReference type="InterPro" id="IPR033454">
    <property type="entry name" value="RecG_wedge"/>
</dbReference>
<evidence type="ECO:0000313" key="12">
    <source>
        <dbReference type="Proteomes" id="UP000236846"/>
    </source>
</evidence>
<keyword evidence="6" id="KW-0238">DNA-binding</keyword>
<dbReference type="GO" id="GO:0005524">
    <property type="term" value="F:ATP binding"/>
    <property type="evidence" value="ECO:0007669"/>
    <property type="project" value="UniProtKB-KW"/>
</dbReference>
<dbReference type="Pfam" id="PF00271">
    <property type="entry name" value="Helicase_C"/>
    <property type="match status" value="1"/>
</dbReference>
<evidence type="ECO:0000256" key="1">
    <source>
        <dbReference type="ARBA" id="ARBA00022741"/>
    </source>
</evidence>
<sequence>MDAFFEQSISDLKGVGAYYVKKLAKLGIKTVWDLLWHFPNRYEDFSNFVSIRDIREPGVYSTLGIVEKIKTRRAWHKRMFITEGVLYDKTGAIDVIWFGQPYLARSIPQGCAVVVSGKVVARDNKILFQSPAYEVIERHGRTVSAEELKTEDLKHTAGLIPVYPETRGLTSRGIRFLIKPLLGKIPKTYDSIPKAVLRSVKLMPFDQAMREIHFPQSVELAAEAKRRFAFEELFVLQTTLLQYRKQNQTLHAPEIKQDIEFIKRILASLPFELTKTQKQAAWDIIKDISNPYPMNRLLNGDVGSGKTIVAALGIAATVHAGYQAVVLAPTEILARQHFEKLSKIFEPFAIETALLVSHEARITSEGLHGAITKQALKTMLRQDKSLCVIGTHAVIQKDVLFSNLALVIVDEQHRFGVNQRAALLHNSNHTHTPELSEQDVRQSEKILHKELHDTLENHSGSLGRGMTPHFLSMSATPIPRTLALALWGDLDISFIRELPQGRKKIISKVLFDYQREELYAFIKKQVSDGRQAFVICPRIEKPDEGLSEPQYLALDTKAVLEEYEKLSKIVFPDLRVGLLHGKLKSELKEDVMKKFSQGELDVLVSTSVVEVGVDIPNAAVMVIEGADRFGLAQLHQFRGRVGRGAYQSYCFLLSSLDAGGIQKRLQGFAKAFDGFKLAEQDLQIRGPGEFFGVKQSGIPDLAMHSLRDIELVMCAHTYAEAILKKDATLESYPMLQERIKEFKTEIHLE</sequence>
<evidence type="ECO:0000259" key="9">
    <source>
        <dbReference type="PROSITE" id="PS51192"/>
    </source>
</evidence>
<keyword evidence="1" id="KW-0547">Nucleotide-binding</keyword>
<dbReference type="GO" id="GO:0006281">
    <property type="term" value="P:DNA repair"/>
    <property type="evidence" value="ECO:0007669"/>
    <property type="project" value="UniProtKB-KW"/>
</dbReference>
<dbReference type="SUPFAM" id="SSF50249">
    <property type="entry name" value="Nucleic acid-binding proteins"/>
    <property type="match status" value="1"/>
</dbReference>
<dbReference type="SMART" id="SM00490">
    <property type="entry name" value="HELICc"/>
    <property type="match status" value="1"/>
</dbReference>
<evidence type="ECO:0000256" key="3">
    <source>
        <dbReference type="ARBA" id="ARBA00022801"/>
    </source>
</evidence>
<dbReference type="GO" id="GO:0003677">
    <property type="term" value="F:DNA binding"/>
    <property type="evidence" value="ECO:0007669"/>
    <property type="project" value="UniProtKB-KW"/>
</dbReference>
<keyword evidence="5" id="KW-0067">ATP-binding</keyword>
<dbReference type="Pfam" id="PF19833">
    <property type="entry name" value="RecG_dom3_C"/>
    <property type="match status" value="1"/>
</dbReference>
<organism evidence="11 12">
    <name type="scientific">Candidatus Brennerbacteria bacterium CG11_big_fil_rev_8_21_14_0_20_43_10</name>
    <dbReference type="NCBI Taxonomy" id="1974523"/>
    <lineage>
        <taxon>Bacteria</taxon>
        <taxon>Candidatus Brenneribacteriota</taxon>
    </lineage>
</organism>
<dbReference type="GO" id="GO:0003678">
    <property type="term" value="F:DNA helicase activity"/>
    <property type="evidence" value="ECO:0007669"/>
    <property type="project" value="TreeGrafter"/>
</dbReference>
<dbReference type="PANTHER" id="PTHR47964">
    <property type="entry name" value="ATP-DEPENDENT DNA HELICASE HOMOLOG RECG, CHLOROPLASTIC"/>
    <property type="match status" value="1"/>
</dbReference>
<keyword evidence="4 11" id="KW-0347">Helicase</keyword>
<evidence type="ECO:0000256" key="8">
    <source>
        <dbReference type="ARBA" id="ARBA00049819"/>
    </source>
</evidence>
<comment type="caution">
    <text evidence="11">The sequence shown here is derived from an EMBL/GenBank/DDBJ whole genome shotgun (WGS) entry which is preliminary data.</text>
</comment>
<dbReference type="Proteomes" id="UP000236846">
    <property type="component" value="Unassembled WGS sequence"/>
</dbReference>
<dbReference type="CDD" id="cd04488">
    <property type="entry name" value="RecG_wedge_OBF"/>
    <property type="match status" value="1"/>
</dbReference>
<feature type="domain" description="Helicase C-terminal" evidence="10">
    <location>
        <begin position="514"/>
        <end position="683"/>
    </location>
</feature>
<dbReference type="PROSITE" id="PS51194">
    <property type="entry name" value="HELICASE_CTER"/>
    <property type="match status" value="1"/>
</dbReference>
<dbReference type="PROSITE" id="PS51192">
    <property type="entry name" value="HELICASE_ATP_BIND_1"/>
    <property type="match status" value="1"/>
</dbReference>
<feature type="domain" description="Helicase ATP-binding" evidence="9">
    <location>
        <begin position="287"/>
        <end position="495"/>
    </location>
</feature>
<keyword evidence="3" id="KW-0378">Hydrolase</keyword>
<gene>
    <name evidence="11" type="ORF">COV41_01735</name>
</gene>
<dbReference type="InterPro" id="IPR012340">
    <property type="entry name" value="NA-bd_OB-fold"/>
</dbReference>
<dbReference type="Pfam" id="PF17191">
    <property type="entry name" value="RecG_wedge"/>
    <property type="match status" value="1"/>
</dbReference>
<evidence type="ECO:0000256" key="5">
    <source>
        <dbReference type="ARBA" id="ARBA00022840"/>
    </source>
</evidence>
<accession>A0A2H0PW17</accession>
<evidence type="ECO:0000256" key="7">
    <source>
        <dbReference type="ARBA" id="ARBA00023204"/>
    </source>
</evidence>
<evidence type="ECO:0000259" key="10">
    <source>
        <dbReference type="PROSITE" id="PS51194"/>
    </source>
</evidence>